<evidence type="ECO:0000256" key="3">
    <source>
        <dbReference type="ARBA" id="ARBA00022989"/>
    </source>
</evidence>
<dbReference type="OrthoDB" id="425344at2759"/>
<protein>
    <submittedName>
        <fullName evidence="10">Metabotropic glutamate receptor</fullName>
    </submittedName>
</protein>
<feature type="domain" description="G-protein coupled receptors family 3 profile" evidence="9">
    <location>
        <begin position="523"/>
        <end position="774"/>
    </location>
</feature>
<feature type="transmembrane region" description="Helical" evidence="7">
    <location>
        <begin position="638"/>
        <end position="661"/>
    </location>
</feature>
<feature type="region of interest" description="Disordered" evidence="6">
    <location>
        <begin position="779"/>
        <end position="809"/>
    </location>
</feature>
<dbReference type="PANTHER" id="PTHR24060">
    <property type="entry name" value="METABOTROPIC GLUTAMATE RECEPTOR"/>
    <property type="match status" value="1"/>
</dbReference>
<keyword evidence="10" id="KW-0675">Receptor</keyword>
<dbReference type="Pfam" id="PF00003">
    <property type="entry name" value="7tm_3"/>
    <property type="match status" value="1"/>
</dbReference>
<feature type="chain" id="PRO_5013553465" evidence="8">
    <location>
        <begin position="29"/>
        <end position="809"/>
    </location>
</feature>
<evidence type="ECO:0000313" key="11">
    <source>
        <dbReference type="Proteomes" id="UP000230750"/>
    </source>
</evidence>
<proteinExistence type="predicted"/>
<organism evidence="10 11">
    <name type="scientific">Stichopus japonicus</name>
    <name type="common">Sea cucumber</name>
    <dbReference type="NCBI Taxonomy" id="307972"/>
    <lineage>
        <taxon>Eukaryota</taxon>
        <taxon>Metazoa</taxon>
        <taxon>Echinodermata</taxon>
        <taxon>Eleutherozoa</taxon>
        <taxon>Echinozoa</taxon>
        <taxon>Holothuroidea</taxon>
        <taxon>Aspidochirotacea</taxon>
        <taxon>Aspidochirotida</taxon>
        <taxon>Stichopodidae</taxon>
        <taxon>Apostichopus</taxon>
    </lineage>
</organism>
<comment type="caution">
    <text evidence="10">The sequence shown here is derived from an EMBL/GenBank/DDBJ whole genome shotgun (WGS) entry which is preliminary data.</text>
</comment>
<keyword evidence="11" id="KW-1185">Reference proteome</keyword>
<dbReference type="InterPro" id="IPR028082">
    <property type="entry name" value="Peripla_BP_I"/>
</dbReference>
<keyword evidence="2 7" id="KW-0812">Transmembrane</keyword>
<evidence type="ECO:0000256" key="6">
    <source>
        <dbReference type="SAM" id="MobiDB-lite"/>
    </source>
</evidence>
<feature type="transmembrane region" description="Helical" evidence="7">
    <location>
        <begin position="559"/>
        <end position="578"/>
    </location>
</feature>
<feature type="transmembrane region" description="Helical" evidence="7">
    <location>
        <begin position="523"/>
        <end position="547"/>
    </location>
</feature>
<feature type="transmembrane region" description="Helical" evidence="7">
    <location>
        <begin position="598"/>
        <end position="617"/>
    </location>
</feature>
<sequence length="809" mass="89435">MFSSGRISSAFLLSLSFQFITFFARCTADVSPIIRVRTGIVDILAVVNYRENADGLECTGPFNHRVPYDVEALKFAIDQAYNSFGLKFGLTVVDACANPVVALREVSRAISGTYDMSANDTDTDTGLERTGPTVGILVPGSEDHVSGVIVEHISEKLGITTIGYLPTEEENEDDDVTSGDDTVAMDDVNGSKKIHFLTSAVPLSSEAFVLSSILEQSNWFNVGLFYSGYENGPSRRDAFLESAGNVGICVSYQQSIPRGLTQAMADSFLASVADQDIQVLVWIVSPEEITILLRAARLRSEQFSHVGSSDWNMALTDDILSESLLAEAESTIFIDDVTYDSNPSFVEYFTELNLTNAIFTNPWLQRTLMEGNWVNDTVIASHTSSLIRAVKWISLGINDTLSRFCNGNATVECLQRLPNRKVYDGIVNASQNGEEISKTYGVLVIDSGNAVEIAFVDSSSVWVESRRRLAPLPLEPRILKILISSVVENAVYRDDNCLCFSSGYKLRESESVTVWTHNFEDPWIPAIFAVSLVFGLFALVLVVILLLLRRYPVTQKSSLVANILLLIGIMLMYCANIFYTRVPTNLVCGFRQFGTAFIYAWVFAALLVKCLATFMTLDRKSGYDTTDNAEKKNKLGPWSQFWAFVVFLIPQIALSVQWIVISSPRVTSMPDTCNELLCDVSNRNIVLSMIYVFVLVLLTLVFSVLRLRDPRIVHESRSLFLSSLSSILLMVAWMICFVNADTIYQIPGICVGITANATVILLSCFCPVCCIITYGKGMKKPEEEDDKPDDGADHGDDIAYVNPGKSNNL</sequence>
<dbReference type="GO" id="GO:0004930">
    <property type="term" value="F:G protein-coupled receptor activity"/>
    <property type="evidence" value="ECO:0007669"/>
    <property type="project" value="InterPro"/>
</dbReference>
<dbReference type="Pfam" id="PF01094">
    <property type="entry name" value="ANF_receptor"/>
    <property type="match status" value="1"/>
</dbReference>
<keyword evidence="4 7" id="KW-0472">Membrane</keyword>
<dbReference type="SUPFAM" id="SSF53822">
    <property type="entry name" value="Periplasmic binding protein-like I"/>
    <property type="match status" value="1"/>
</dbReference>
<feature type="transmembrane region" description="Helical" evidence="7">
    <location>
        <begin position="719"/>
        <end position="740"/>
    </location>
</feature>
<name>A0A2G8KV21_STIJA</name>
<feature type="signal peptide" evidence="8">
    <location>
        <begin position="1"/>
        <end position="28"/>
    </location>
</feature>
<feature type="transmembrane region" description="Helical" evidence="7">
    <location>
        <begin position="746"/>
        <end position="774"/>
    </location>
</feature>
<evidence type="ECO:0000256" key="1">
    <source>
        <dbReference type="ARBA" id="ARBA00004141"/>
    </source>
</evidence>
<gene>
    <name evidence="10" type="ORF">BSL78_11350</name>
</gene>
<evidence type="ECO:0000259" key="9">
    <source>
        <dbReference type="PROSITE" id="PS50259"/>
    </source>
</evidence>
<dbReference type="PROSITE" id="PS50259">
    <property type="entry name" value="G_PROTEIN_RECEP_F3_4"/>
    <property type="match status" value="1"/>
</dbReference>
<reference evidence="10 11" key="1">
    <citation type="journal article" date="2017" name="PLoS Biol.">
        <title>The sea cucumber genome provides insights into morphological evolution and visceral regeneration.</title>
        <authorList>
            <person name="Zhang X."/>
            <person name="Sun L."/>
            <person name="Yuan J."/>
            <person name="Sun Y."/>
            <person name="Gao Y."/>
            <person name="Zhang L."/>
            <person name="Li S."/>
            <person name="Dai H."/>
            <person name="Hamel J.F."/>
            <person name="Liu C."/>
            <person name="Yu Y."/>
            <person name="Liu S."/>
            <person name="Lin W."/>
            <person name="Guo K."/>
            <person name="Jin S."/>
            <person name="Xu P."/>
            <person name="Storey K.B."/>
            <person name="Huan P."/>
            <person name="Zhang T."/>
            <person name="Zhou Y."/>
            <person name="Zhang J."/>
            <person name="Lin C."/>
            <person name="Li X."/>
            <person name="Xing L."/>
            <person name="Huo D."/>
            <person name="Sun M."/>
            <person name="Wang L."/>
            <person name="Mercier A."/>
            <person name="Li F."/>
            <person name="Yang H."/>
            <person name="Xiang J."/>
        </authorList>
    </citation>
    <scope>NUCLEOTIDE SEQUENCE [LARGE SCALE GENOMIC DNA]</scope>
    <source>
        <strain evidence="10">Shaxun</strain>
        <tissue evidence="10">Muscle</tissue>
    </source>
</reference>
<evidence type="ECO:0000256" key="7">
    <source>
        <dbReference type="SAM" id="Phobius"/>
    </source>
</evidence>
<evidence type="ECO:0000256" key="2">
    <source>
        <dbReference type="ARBA" id="ARBA00022692"/>
    </source>
</evidence>
<feature type="transmembrane region" description="Helical" evidence="7">
    <location>
        <begin position="685"/>
        <end position="707"/>
    </location>
</feature>
<evidence type="ECO:0000256" key="8">
    <source>
        <dbReference type="SAM" id="SignalP"/>
    </source>
</evidence>
<dbReference type="Proteomes" id="UP000230750">
    <property type="component" value="Unassembled WGS sequence"/>
</dbReference>
<dbReference type="InterPro" id="IPR001828">
    <property type="entry name" value="ANF_lig-bd_rcpt"/>
</dbReference>
<dbReference type="GO" id="GO:0016020">
    <property type="term" value="C:membrane"/>
    <property type="evidence" value="ECO:0007669"/>
    <property type="project" value="UniProtKB-SubCell"/>
</dbReference>
<dbReference type="InterPro" id="IPR050726">
    <property type="entry name" value="mGluR"/>
</dbReference>
<dbReference type="EMBL" id="MRZV01000357">
    <property type="protein sequence ID" value="PIK51760.1"/>
    <property type="molecule type" value="Genomic_DNA"/>
</dbReference>
<comment type="subcellular location">
    <subcellularLocation>
        <location evidence="1">Membrane</location>
        <topology evidence="1">Multi-pass membrane protein</topology>
    </subcellularLocation>
</comment>
<keyword evidence="3 7" id="KW-1133">Transmembrane helix</keyword>
<keyword evidence="5" id="KW-0325">Glycoprotein</keyword>
<dbReference type="InterPro" id="IPR017978">
    <property type="entry name" value="GPCR_3_C"/>
</dbReference>
<dbReference type="STRING" id="307972.A0A2G8KV21"/>
<dbReference type="Gene3D" id="3.40.50.2300">
    <property type="match status" value="2"/>
</dbReference>
<evidence type="ECO:0000256" key="4">
    <source>
        <dbReference type="ARBA" id="ARBA00023136"/>
    </source>
</evidence>
<dbReference type="AlphaFoldDB" id="A0A2G8KV21"/>
<accession>A0A2G8KV21</accession>
<evidence type="ECO:0000313" key="10">
    <source>
        <dbReference type="EMBL" id="PIK51760.1"/>
    </source>
</evidence>
<keyword evidence="8" id="KW-0732">Signal</keyword>
<evidence type="ECO:0000256" key="5">
    <source>
        <dbReference type="ARBA" id="ARBA00023180"/>
    </source>
</evidence>